<dbReference type="Proteomes" id="UP000008932">
    <property type="component" value="Chromosome"/>
</dbReference>
<gene>
    <name evidence="1" type="ordered locus">PSTAB_3484</name>
</gene>
<dbReference type="KEGG" id="psz:PSTAB_3484"/>
<evidence type="ECO:0000313" key="1">
    <source>
        <dbReference type="EMBL" id="AEJ06765.1"/>
    </source>
</evidence>
<evidence type="ECO:0000313" key="2">
    <source>
        <dbReference type="Proteomes" id="UP000008932"/>
    </source>
</evidence>
<dbReference type="AlphaFoldDB" id="F8H0C7"/>
<proteinExistence type="predicted"/>
<reference evidence="1 2" key="1">
    <citation type="journal article" date="2011" name="J. Bacteriol.">
        <title>Complete Genome Sequence of the Type Strain Pseudomonas stutzeri CGMCC 1.1803.</title>
        <authorList>
            <person name="Chen M."/>
            <person name="Yan Y."/>
            <person name="Zhang W."/>
            <person name="Lu W."/>
            <person name="Wang J."/>
            <person name="Ping S."/>
            <person name="Lin M."/>
        </authorList>
    </citation>
    <scope>NUCLEOTIDE SEQUENCE [LARGE SCALE GENOMIC DNA]</scope>
    <source>
        <strain evidence="2">ATCC 17588 / DSM 5190 / CCUG 11256 / JCM 5965 / LMG 11199 / NCIMB 11358 / Stanier 221</strain>
    </source>
</reference>
<accession>F8H0C7</accession>
<organism evidence="1 2">
    <name type="scientific">Stutzerimonas stutzeri (strain ATCC 17588 / DSM 5190 / CCUG 11256 / JCM 5965 / LMG 11199 / NBRC 14165 / NCIMB 11358 / Stanier 221)</name>
    <name type="common">Pseudomonas stutzeri</name>
    <dbReference type="NCBI Taxonomy" id="96563"/>
    <lineage>
        <taxon>Bacteria</taxon>
        <taxon>Pseudomonadati</taxon>
        <taxon>Pseudomonadota</taxon>
        <taxon>Gammaproteobacteria</taxon>
        <taxon>Pseudomonadales</taxon>
        <taxon>Pseudomonadaceae</taxon>
        <taxon>Stutzerimonas</taxon>
    </lineage>
</organism>
<name>F8H0C7_STUS2</name>
<sequence length="37" mass="4085">MTSAEADAGPINPGQRNEITVCRWAEATVRANEQKRL</sequence>
<reference evidence="2" key="3">
    <citation type="submission" date="2011-06" db="EMBL/GenBank/DDBJ databases">
        <title>Complete genome sequence of Pseudomonas stutzeri strain CGMCC 1.1803.</title>
        <authorList>
            <person name="Yan Y."/>
            <person name="Chen M."/>
            <person name="Lu W."/>
            <person name="Zhang W."/>
            <person name="Ping S."/>
            <person name="Lin M."/>
        </authorList>
    </citation>
    <scope>NUCLEOTIDE SEQUENCE [LARGE SCALE GENOMIC DNA]</scope>
    <source>
        <strain evidence="2">ATCC 17588 / DSM 5190 / CCUG 11256 / JCM 5965 / LMG 11199 / NCIMB 11358 / Stanier 221</strain>
    </source>
</reference>
<protein>
    <submittedName>
        <fullName evidence="1">Uncharacterized protein</fullName>
    </submittedName>
</protein>
<dbReference type="EMBL" id="CP002881">
    <property type="protein sequence ID" value="AEJ06765.1"/>
    <property type="molecule type" value="Genomic_DNA"/>
</dbReference>
<reference key="2">
    <citation type="submission" date="2011-06" db="EMBL/GenBank/DDBJ databases">
        <title>Complete Genome Sequence of Pseudomonas stutzeri Strain CGMCC 1.1803.</title>
        <authorList>
            <person name="Yan Y."/>
            <person name="Chen M."/>
            <person name="Lu W."/>
            <person name="Zhang W."/>
            <person name="Ping S."/>
            <person name="Lin M."/>
        </authorList>
    </citation>
    <scope>NUCLEOTIDE SEQUENCE</scope>
    <source>
        <strain>ATCC 17588</strain>
    </source>
</reference>
<dbReference type="HOGENOM" id="CLU_3347634_0_0_6"/>